<evidence type="ECO:0000313" key="4">
    <source>
        <dbReference type="Proteomes" id="UP000834106"/>
    </source>
</evidence>
<organism evidence="3 4">
    <name type="scientific">Fraxinus pennsylvanica</name>
    <dbReference type="NCBI Taxonomy" id="56036"/>
    <lineage>
        <taxon>Eukaryota</taxon>
        <taxon>Viridiplantae</taxon>
        <taxon>Streptophyta</taxon>
        <taxon>Embryophyta</taxon>
        <taxon>Tracheophyta</taxon>
        <taxon>Spermatophyta</taxon>
        <taxon>Magnoliopsida</taxon>
        <taxon>eudicotyledons</taxon>
        <taxon>Gunneridae</taxon>
        <taxon>Pentapetalae</taxon>
        <taxon>asterids</taxon>
        <taxon>lamiids</taxon>
        <taxon>Lamiales</taxon>
        <taxon>Oleaceae</taxon>
        <taxon>Oleeae</taxon>
        <taxon>Fraxinus</taxon>
    </lineage>
</organism>
<evidence type="ECO:0000256" key="1">
    <source>
        <dbReference type="SAM" id="MobiDB-lite"/>
    </source>
</evidence>
<gene>
    <name evidence="3" type="ORF">FPE_LOCUS5693</name>
</gene>
<evidence type="ECO:0000313" key="3">
    <source>
        <dbReference type="EMBL" id="CAI9758263.1"/>
    </source>
</evidence>
<sequence length="152" mass="16540">MFDFGDELIIDSYKIPWIIWIQLLVTILFIILLFGISVCTSGSAASSASTSISASTSTGRAAIAPPPPNLNNPSSSQRAKEEEIQRVEGNGEASGGMIIEDDQDRNESSLNDSIPAPRAQATKSIGNKTDEHICCCPLKMMMRRWRSTKSSF</sequence>
<keyword evidence="2" id="KW-0472">Membrane</keyword>
<proteinExistence type="predicted"/>
<reference evidence="3" key="1">
    <citation type="submission" date="2023-05" db="EMBL/GenBank/DDBJ databases">
        <authorList>
            <person name="Huff M."/>
        </authorList>
    </citation>
    <scope>NUCLEOTIDE SEQUENCE</scope>
</reference>
<keyword evidence="2" id="KW-1133">Transmembrane helix</keyword>
<dbReference type="Proteomes" id="UP000834106">
    <property type="component" value="Chromosome 3"/>
</dbReference>
<protein>
    <submittedName>
        <fullName evidence="3">Uncharacterized protein</fullName>
    </submittedName>
</protein>
<dbReference type="EMBL" id="OU503038">
    <property type="protein sequence ID" value="CAI9758263.1"/>
    <property type="molecule type" value="Genomic_DNA"/>
</dbReference>
<feature type="transmembrane region" description="Helical" evidence="2">
    <location>
        <begin position="17"/>
        <end position="39"/>
    </location>
</feature>
<keyword evidence="4" id="KW-1185">Reference proteome</keyword>
<accession>A0AAD2DN50</accession>
<name>A0AAD2DN50_9LAMI</name>
<dbReference type="AlphaFoldDB" id="A0AAD2DN50"/>
<keyword evidence="2" id="KW-0812">Transmembrane</keyword>
<evidence type="ECO:0000256" key="2">
    <source>
        <dbReference type="SAM" id="Phobius"/>
    </source>
</evidence>
<feature type="region of interest" description="Disordered" evidence="1">
    <location>
        <begin position="55"/>
        <end position="125"/>
    </location>
</feature>